<comment type="caution">
    <text evidence="3">The sequence shown here is derived from an EMBL/GenBank/DDBJ whole genome shotgun (WGS) entry which is preliminary data.</text>
</comment>
<keyword evidence="4" id="KW-1185">Reference proteome</keyword>
<feature type="transmembrane region" description="Helical" evidence="1">
    <location>
        <begin position="156"/>
        <end position="176"/>
    </location>
</feature>
<evidence type="ECO:0000313" key="4">
    <source>
        <dbReference type="Proteomes" id="UP001259659"/>
    </source>
</evidence>
<dbReference type="RefSeq" id="WP_310920068.1">
    <property type="nucleotide sequence ID" value="NZ_JAMQON010000003.1"/>
</dbReference>
<dbReference type="Proteomes" id="UP001259659">
    <property type="component" value="Unassembled WGS sequence"/>
</dbReference>
<evidence type="ECO:0000259" key="2">
    <source>
        <dbReference type="Pfam" id="PF25934"/>
    </source>
</evidence>
<keyword evidence="1" id="KW-0472">Membrane</keyword>
<feature type="transmembrane region" description="Helical" evidence="1">
    <location>
        <begin position="182"/>
        <end position="204"/>
    </location>
</feature>
<organism evidence="3 4">
    <name type="scientific">Haloarcula saliterrae</name>
    <dbReference type="NCBI Taxonomy" id="2950534"/>
    <lineage>
        <taxon>Archaea</taxon>
        <taxon>Methanobacteriati</taxon>
        <taxon>Methanobacteriota</taxon>
        <taxon>Stenosarchaea group</taxon>
        <taxon>Halobacteria</taxon>
        <taxon>Halobacteriales</taxon>
        <taxon>Haloarculaceae</taxon>
        <taxon>Haloarcula</taxon>
    </lineage>
</organism>
<feature type="domain" description="DUF7979" evidence="2">
    <location>
        <begin position="38"/>
        <end position="111"/>
    </location>
</feature>
<protein>
    <recommendedName>
        <fullName evidence="2">DUF7979 domain-containing protein</fullName>
    </recommendedName>
</protein>
<dbReference type="Pfam" id="PF25934">
    <property type="entry name" value="DUF7979"/>
    <property type="match status" value="1"/>
</dbReference>
<accession>A0ABU2FF99</accession>
<dbReference type="InterPro" id="IPR058285">
    <property type="entry name" value="DUF7979"/>
</dbReference>
<feature type="transmembrane region" description="Helical" evidence="1">
    <location>
        <begin position="123"/>
        <end position="144"/>
    </location>
</feature>
<gene>
    <name evidence="3" type="ORF">NDI56_13460</name>
</gene>
<proteinExistence type="predicted"/>
<evidence type="ECO:0000256" key="1">
    <source>
        <dbReference type="SAM" id="Phobius"/>
    </source>
</evidence>
<evidence type="ECO:0000313" key="3">
    <source>
        <dbReference type="EMBL" id="MDS0260406.1"/>
    </source>
</evidence>
<feature type="transmembrane region" description="Helical" evidence="1">
    <location>
        <begin position="12"/>
        <end position="31"/>
    </location>
</feature>
<keyword evidence="1" id="KW-1133">Transmembrane helix</keyword>
<keyword evidence="1" id="KW-0812">Transmembrane</keyword>
<dbReference type="EMBL" id="JAMQON010000003">
    <property type="protein sequence ID" value="MDS0260406.1"/>
    <property type="molecule type" value="Genomic_DNA"/>
</dbReference>
<name>A0ABU2FF99_9EURY</name>
<reference evidence="3 4" key="1">
    <citation type="submission" date="2022-06" db="EMBL/GenBank/DDBJ databases">
        <title>Haloarcula sp. a new haloarchaeum isolate from saline soil.</title>
        <authorList>
            <person name="Strakova D."/>
            <person name="Galisteo C."/>
            <person name="Sanchez-Porro C."/>
            <person name="Ventosa A."/>
        </authorList>
    </citation>
    <scope>NUCLEOTIDE SEQUENCE [LARGE SCALE GENOMIC DNA]</scope>
    <source>
        <strain evidence="3 4">S1CR25-12</strain>
    </source>
</reference>
<sequence>MVDLSRGQLSGLAMILVGTALIAASFVVVPYPGVAECEHEVSQVDETVIDDATPVTPFTALSPEAQAAFHAAVDTDGRHTAYGQSNRPPEWSYSDNVRYYVVRYQGGVYQVLTWADSFQFFDYGFVALGLVPGVALVGTGALRIRGRRLPVPRRPAVAGGAMALLAGGGIFLAFGLGIDSLVVTGGALLLCLGALVVHLGRSLLDGS</sequence>